<feature type="region of interest" description="Disordered" evidence="1">
    <location>
        <begin position="1"/>
        <end position="36"/>
    </location>
</feature>
<dbReference type="AlphaFoldDB" id="A0A0E9QLE7"/>
<name>A0A0E9QLE7_ANGAN</name>
<organism evidence="2">
    <name type="scientific">Anguilla anguilla</name>
    <name type="common">European freshwater eel</name>
    <name type="synonym">Muraena anguilla</name>
    <dbReference type="NCBI Taxonomy" id="7936"/>
    <lineage>
        <taxon>Eukaryota</taxon>
        <taxon>Metazoa</taxon>
        <taxon>Chordata</taxon>
        <taxon>Craniata</taxon>
        <taxon>Vertebrata</taxon>
        <taxon>Euteleostomi</taxon>
        <taxon>Actinopterygii</taxon>
        <taxon>Neopterygii</taxon>
        <taxon>Teleostei</taxon>
        <taxon>Anguilliformes</taxon>
        <taxon>Anguillidae</taxon>
        <taxon>Anguilla</taxon>
    </lineage>
</organism>
<sequence>MQQRGKNGWLLWEQQRPASQTTGLRGRKSSRRAQRP</sequence>
<feature type="compositionally biased region" description="Basic residues" evidence="1">
    <location>
        <begin position="25"/>
        <end position="36"/>
    </location>
</feature>
<accession>A0A0E9QLE7</accession>
<reference evidence="2" key="2">
    <citation type="journal article" date="2015" name="Fish Shellfish Immunol.">
        <title>Early steps in the European eel (Anguilla anguilla)-Vibrio vulnificus interaction in the gills: Role of the RtxA13 toxin.</title>
        <authorList>
            <person name="Callol A."/>
            <person name="Pajuelo D."/>
            <person name="Ebbesson L."/>
            <person name="Teles M."/>
            <person name="MacKenzie S."/>
            <person name="Amaro C."/>
        </authorList>
    </citation>
    <scope>NUCLEOTIDE SEQUENCE</scope>
</reference>
<evidence type="ECO:0000313" key="2">
    <source>
        <dbReference type="EMBL" id="JAH16903.1"/>
    </source>
</evidence>
<dbReference type="EMBL" id="GBXM01091674">
    <property type="protein sequence ID" value="JAH16903.1"/>
    <property type="molecule type" value="Transcribed_RNA"/>
</dbReference>
<proteinExistence type="predicted"/>
<evidence type="ECO:0000256" key="1">
    <source>
        <dbReference type="SAM" id="MobiDB-lite"/>
    </source>
</evidence>
<protein>
    <submittedName>
        <fullName evidence="2">Uncharacterized protein</fullName>
    </submittedName>
</protein>
<reference evidence="2" key="1">
    <citation type="submission" date="2014-11" db="EMBL/GenBank/DDBJ databases">
        <authorList>
            <person name="Amaro Gonzalez C."/>
        </authorList>
    </citation>
    <scope>NUCLEOTIDE SEQUENCE</scope>
</reference>